<dbReference type="Gene3D" id="1.20.1090.10">
    <property type="entry name" value="Dehydroquinate synthase-like - alpha domain"/>
    <property type="match status" value="1"/>
</dbReference>
<dbReference type="GO" id="GO:0047988">
    <property type="term" value="F:hydroxyacid-oxoacid transhydrogenase activity"/>
    <property type="evidence" value="ECO:0007669"/>
    <property type="project" value="UniProtKB-EC"/>
</dbReference>
<dbReference type="SUPFAM" id="SSF56796">
    <property type="entry name" value="Dehydroquinate synthase-like"/>
    <property type="match status" value="1"/>
</dbReference>
<name>M5BX66_THACB</name>
<proteinExistence type="predicted"/>
<dbReference type="Proteomes" id="UP000012065">
    <property type="component" value="Unassembled WGS sequence"/>
</dbReference>
<evidence type="ECO:0000313" key="2">
    <source>
        <dbReference type="Proteomes" id="UP000012065"/>
    </source>
</evidence>
<dbReference type="EC" id="1.1.99.24" evidence="1"/>
<dbReference type="EMBL" id="CAOJ01008913">
    <property type="protein sequence ID" value="CCO31869.1"/>
    <property type="molecule type" value="Genomic_DNA"/>
</dbReference>
<keyword evidence="1" id="KW-0560">Oxidoreductase</keyword>
<accession>M5BX66</accession>
<organism evidence="1 2">
    <name type="scientific">Thanatephorus cucumeris (strain AG1-IB / isolate 7/3/14)</name>
    <name type="common">Lettuce bottom rot fungus</name>
    <name type="synonym">Rhizoctonia solani</name>
    <dbReference type="NCBI Taxonomy" id="1108050"/>
    <lineage>
        <taxon>Eukaryota</taxon>
        <taxon>Fungi</taxon>
        <taxon>Dikarya</taxon>
        <taxon>Basidiomycota</taxon>
        <taxon>Agaricomycotina</taxon>
        <taxon>Agaricomycetes</taxon>
        <taxon>Cantharellales</taxon>
        <taxon>Ceratobasidiaceae</taxon>
        <taxon>Rhizoctonia</taxon>
        <taxon>Rhizoctonia solani AG-1</taxon>
    </lineage>
</organism>
<reference evidence="1 2" key="1">
    <citation type="journal article" date="2013" name="J. Biotechnol.">
        <title>Establishment and interpretation of the genome sequence of the phytopathogenic fungus Rhizoctonia solani AG1-IB isolate 7/3/14.</title>
        <authorList>
            <person name="Wibberg D.W."/>
            <person name="Jelonek L.J."/>
            <person name="Rupp O.R."/>
            <person name="Hennig M.H."/>
            <person name="Eikmeyer F.E."/>
            <person name="Goesmann A.G."/>
            <person name="Hartmann A.H."/>
            <person name="Borriss R.B."/>
            <person name="Grosch R.G."/>
            <person name="Puehler A.P."/>
            <person name="Schlueter A.S."/>
        </authorList>
    </citation>
    <scope>NUCLEOTIDE SEQUENCE [LARGE SCALE GENOMIC DNA]</scope>
    <source>
        <strain evidence="2">AG1-IB / isolate 7/3/14</strain>
    </source>
</reference>
<sequence>MSVSLPFYFTFFAGKTSRGSRDLCRHQCSRSSDFEASWYVQPALVNLKFLTSPSDDAVGDFLYEQIARFLDNLGVPRGLKAVGYKNSDIDMLVQGTIPQRRVLDLAPGIGDVTGSDGAEHLTRIIESSMSY</sequence>
<dbReference type="HOGENOM" id="CLU_1929044_0_0_1"/>
<protein>
    <submittedName>
        <fullName evidence="1">Hydroxyacid-oxoacid transhydrogenase</fullName>
        <ecNumber evidence="1">1.1.99.24</ecNumber>
    </submittedName>
</protein>
<comment type="caution">
    <text evidence="1">The sequence shown here is derived from an EMBL/GenBank/DDBJ whole genome shotgun (WGS) entry which is preliminary data.</text>
</comment>
<dbReference type="AlphaFoldDB" id="M5BX66"/>
<gene>
    <name evidence="1" type="ORF">BN14_05920</name>
</gene>
<evidence type="ECO:0000313" key="1">
    <source>
        <dbReference type="EMBL" id="CCO31869.1"/>
    </source>
</evidence>